<dbReference type="Proteomes" id="UP000283745">
    <property type="component" value="Unassembled WGS sequence"/>
</dbReference>
<comment type="similarity">
    <text evidence="1 7">Belongs to the UPF0758 family.</text>
</comment>
<evidence type="ECO:0000256" key="5">
    <source>
        <dbReference type="ARBA" id="ARBA00022833"/>
    </source>
</evidence>
<dbReference type="Gene3D" id="3.40.140.10">
    <property type="entry name" value="Cytidine Deaminase, domain 2"/>
    <property type="match status" value="1"/>
</dbReference>
<dbReference type="GO" id="GO:0006508">
    <property type="term" value="P:proteolysis"/>
    <property type="evidence" value="ECO:0007669"/>
    <property type="project" value="UniProtKB-KW"/>
</dbReference>
<dbReference type="InterPro" id="IPR037518">
    <property type="entry name" value="MPN"/>
</dbReference>
<comment type="caution">
    <text evidence="8">The sequence shown here is derived from an EMBL/GenBank/DDBJ whole genome shotgun (WGS) entry which is preliminary data.</text>
</comment>
<reference evidence="8 9" key="1">
    <citation type="submission" date="2018-08" db="EMBL/GenBank/DDBJ databases">
        <title>A genome reference for cultivated species of the human gut microbiota.</title>
        <authorList>
            <person name="Zou Y."/>
            <person name="Xue W."/>
            <person name="Luo G."/>
        </authorList>
    </citation>
    <scope>NUCLEOTIDE SEQUENCE [LARGE SCALE GENOMIC DNA]</scope>
    <source>
        <strain evidence="8 9">AM28-23</strain>
    </source>
</reference>
<dbReference type="InterPro" id="IPR046778">
    <property type="entry name" value="UPF0758_N"/>
</dbReference>
<protein>
    <submittedName>
        <fullName evidence="8">JAB domain-containing protein</fullName>
    </submittedName>
</protein>
<evidence type="ECO:0000256" key="2">
    <source>
        <dbReference type="ARBA" id="ARBA00022670"/>
    </source>
</evidence>
<keyword evidence="3" id="KW-0479">Metal-binding</keyword>
<dbReference type="GO" id="GO:0008237">
    <property type="term" value="F:metallopeptidase activity"/>
    <property type="evidence" value="ECO:0007669"/>
    <property type="project" value="UniProtKB-KW"/>
</dbReference>
<dbReference type="PANTHER" id="PTHR30471">
    <property type="entry name" value="DNA REPAIR PROTEIN RADC"/>
    <property type="match status" value="1"/>
</dbReference>
<organism evidence="8 9">
    <name type="scientific">Blautia obeum</name>
    <dbReference type="NCBI Taxonomy" id="40520"/>
    <lineage>
        <taxon>Bacteria</taxon>
        <taxon>Bacillati</taxon>
        <taxon>Bacillota</taxon>
        <taxon>Clostridia</taxon>
        <taxon>Lachnospirales</taxon>
        <taxon>Lachnospiraceae</taxon>
        <taxon>Blautia</taxon>
    </lineage>
</organism>
<name>A0A414JB89_9FIRM</name>
<dbReference type="Pfam" id="PF04002">
    <property type="entry name" value="RadC"/>
    <property type="match status" value="1"/>
</dbReference>
<keyword evidence="4" id="KW-0378">Hydrolase</keyword>
<keyword evidence="5" id="KW-0862">Zinc</keyword>
<dbReference type="CDD" id="cd08071">
    <property type="entry name" value="MPN_DUF2466"/>
    <property type="match status" value="1"/>
</dbReference>
<gene>
    <name evidence="8" type="ORF">DW740_00520</name>
</gene>
<dbReference type="NCBIfam" id="NF000642">
    <property type="entry name" value="PRK00024.1"/>
    <property type="match status" value="1"/>
</dbReference>
<dbReference type="PANTHER" id="PTHR30471:SF3">
    <property type="entry name" value="UPF0758 PROTEIN YEES-RELATED"/>
    <property type="match status" value="1"/>
</dbReference>
<evidence type="ECO:0000256" key="4">
    <source>
        <dbReference type="ARBA" id="ARBA00022801"/>
    </source>
</evidence>
<dbReference type="NCBIfam" id="TIGR00608">
    <property type="entry name" value="radc"/>
    <property type="match status" value="1"/>
</dbReference>
<dbReference type="Pfam" id="PF20582">
    <property type="entry name" value="UPF0758_N"/>
    <property type="match status" value="1"/>
</dbReference>
<proteinExistence type="inferred from homology"/>
<evidence type="ECO:0000256" key="1">
    <source>
        <dbReference type="ARBA" id="ARBA00010243"/>
    </source>
</evidence>
<accession>A0A414JB89</accession>
<dbReference type="AlphaFoldDB" id="A0A414JB89"/>
<dbReference type="EMBL" id="QSKF01000001">
    <property type="protein sequence ID" value="RHE41837.1"/>
    <property type="molecule type" value="Genomic_DNA"/>
</dbReference>
<dbReference type="InterPro" id="IPR001405">
    <property type="entry name" value="UPF0758"/>
</dbReference>
<dbReference type="RefSeq" id="WP_015542735.1">
    <property type="nucleotide sequence ID" value="NZ_CABJFK010000001.1"/>
</dbReference>
<keyword evidence="2" id="KW-0645">Protease</keyword>
<evidence type="ECO:0000256" key="6">
    <source>
        <dbReference type="ARBA" id="ARBA00023049"/>
    </source>
</evidence>
<evidence type="ECO:0000313" key="8">
    <source>
        <dbReference type="EMBL" id="RHE41837.1"/>
    </source>
</evidence>
<sequence length="236" mass="26365">MNHTIKEMPESQRPYEKCIREGEGSLSDSELLAVILRTGTRGSNSLTLANDILKHMEQSSYPGLPGIIHSSLPELRRIHGIGAVKAVQLKCIGELSKRIASEAARPMLDFKNPDSIAAYYMEQLRHQEQEVMICMMLDNQNHLLGDTLLSKGTVNATLITPREIFLEALRYHAVNLILIHNHPGGNPSPSVCDKEITERISQAGEMLGICLLDHIIIGDQRYVSFREQGLLDEYPV</sequence>
<evidence type="ECO:0000256" key="7">
    <source>
        <dbReference type="RuleBase" id="RU003797"/>
    </source>
</evidence>
<evidence type="ECO:0000313" key="9">
    <source>
        <dbReference type="Proteomes" id="UP000283745"/>
    </source>
</evidence>
<keyword evidence="6" id="KW-0482">Metalloprotease</keyword>
<evidence type="ECO:0000256" key="3">
    <source>
        <dbReference type="ARBA" id="ARBA00022723"/>
    </source>
</evidence>
<dbReference type="GO" id="GO:0046872">
    <property type="term" value="F:metal ion binding"/>
    <property type="evidence" value="ECO:0007669"/>
    <property type="project" value="UniProtKB-KW"/>
</dbReference>
<dbReference type="PROSITE" id="PS50249">
    <property type="entry name" value="MPN"/>
    <property type="match status" value="1"/>
</dbReference>
<dbReference type="InterPro" id="IPR025657">
    <property type="entry name" value="RadC_JAB"/>
</dbReference>